<dbReference type="SMART" id="SM00406">
    <property type="entry name" value="IGv"/>
    <property type="match status" value="2"/>
</dbReference>
<evidence type="ECO:0000313" key="11">
    <source>
        <dbReference type="RefSeq" id="XP_026056476.1"/>
    </source>
</evidence>
<feature type="compositionally biased region" description="Basic and acidic residues" evidence="8">
    <location>
        <begin position="512"/>
        <end position="532"/>
    </location>
</feature>
<evidence type="ECO:0000256" key="8">
    <source>
        <dbReference type="SAM" id="MobiDB-lite"/>
    </source>
</evidence>
<dbReference type="OrthoDB" id="9898017at2759"/>
<evidence type="ECO:0000256" key="5">
    <source>
        <dbReference type="ARBA" id="ARBA00023180"/>
    </source>
</evidence>
<evidence type="ECO:0000256" key="4">
    <source>
        <dbReference type="ARBA" id="ARBA00023157"/>
    </source>
</evidence>
<feature type="compositionally biased region" description="Polar residues" evidence="8">
    <location>
        <begin position="382"/>
        <end position="397"/>
    </location>
</feature>
<keyword evidence="5" id="KW-0325">Glycoprotein</keyword>
<accession>A0A6P6J875</accession>
<reference evidence="11" key="1">
    <citation type="submission" date="2025-08" db="UniProtKB">
        <authorList>
            <consortium name="RefSeq"/>
        </authorList>
    </citation>
    <scope>IDENTIFICATION</scope>
    <source>
        <strain evidence="11">Wakin</strain>
        <tissue evidence="11">Muscle</tissue>
    </source>
</reference>
<dbReference type="GO" id="GO:1903037">
    <property type="term" value="P:regulation of leukocyte cell-cell adhesion"/>
    <property type="evidence" value="ECO:0007669"/>
    <property type="project" value="UniProtKB-ARBA"/>
</dbReference>
<dbReference type="InterPro" id="IPR007110">
    <property type="entry name" value="Ig-like_dom"/>
</dbReference>
<dbReference type="AlphaFoldDB" id="A0A6P6J875"/>
<dbReference type="GO" id="GO:0050863">
    <property type="term" value="P:regulation of T cell activation"/>
    <property type="evidence" value="ECO:0007669"/>
    <property type="project" value="UniProtKB-ARBA"/>
</dbReference>
<dbReference type="FunFam" id="2.60.40.10:FF:000142">
    <property type="entry name" value="V-set domain-containing T-cell activation inhibitor 1"/>
    <property type="match status" value="1"/>
</dbReference>
<evidence type="ECO:0000256" key="1">
    <source>
        <dbReference type="ARBA" id="ARBA00004370"/>
    </source>
</evidence>
<comment type="subcellular location">
    <subcellularLocation>
        <location evidence="1">Membrane</location>
    </subcellularLocation>
</comment>
<keyword evidence="10" id="KW-1185">Reference proteome</keyword>
<dbReference type="SUPFAM" id="SSF48726">
    <property type="entry name" value="Immunoglobulin"/>
    <property type="match status" value="2"/>
</dbReference>
<dbReference type="GO" id="GO:0009897">
    <property type="term" value="C:external side of plasma membrane"/>
    <property type="evidence" value="ECO:0007669"/>
    <property type="project" value="TreeGrafter"/>
</dbReference>
<evidence type="ECO:0000256" key="2">
    <source>
        <dbReference type="ARBA" id="ARBA00022729"/>
    </source>
</evidence>
<feature type="coiled-coil region" evidence="7">
    <location>
        <begin position="289"/>
        <end position="326"/>
    </location>
</feature>
<name>A0A6P6J875_CARAU</name>
<dbReference type="SMART" id="SM00409">
    <property type="entry name" value="IG"/>
    <property type="match status" value="2"/>
</dbReference>
<dbReference type="Pfam" id="PF07686">
    <property type="entry name" value="V-set"/>
    <property type="match status" value="2"/>
</dbReference>
<keyword evidence="4" id="KW-1015">Disulfide bond</keyword>
<gene>
    <name evidence="11" type="primary">LOC113042105</name>
</gene>
<evidence type="ECO:0000256" key="6">
    <source>
        <dbReference type="ARBA" id="ARBA00023319"/>
    </source>
</evidence>
<keyword evidence="2" id="KW-0732">Signal</keyword>
<feature type="region of interest" description="Disordered" evidence="8">
    <location>
        <begin position="354"/>
        <end position="532"/>
    </location>
</feature>
<keyword evidence="7" id="KW-0175">Coiled coil</keyword>
<dbReference type="RefSeq" id="XP_026056476.1">
    <property type="nucleotide sequence ID" value="XM_026200691.1"/>
</dbReference>
<dbReference type="Gene3D" id="2.60.40.10">
    <property type="entry name" value="Immunoglobulins"/>
    <property type="match status" value="2"/>
</dbReference>
<feature type="domain" description="Ig-like" evidence="9">
    <location>
        <begin position="6"/>
        <end position="118"/>
    </location>
</feature>
<dbReference type="InterPro" id="IPR013783">
    <property type="entry name" value="Ig-like_fold"/>
</dbReference>
<evidence type="ECO:0000256" key="3">
    <source>
        <dbReference type="ARBA" id="ARBA00023136"/>
    </source>
</evidence>
<feature type="compositionally biased region" description="Polar residues" evidence="8">
    <location>
        <begin position="467"/>
        <end position="482"/>
    </location>
</feature>
<dbReference type="PROSITE" id="PS50835">
    <property type="entry name" value="IG_LIKE"/>
    <property type="match status" value="2"/>
</dbReference>
<dbReference type="Proteomes" id="UP000515129">
    <property type="component" value="Chromosome 24"/>
</dbReference>
<proteinExistence type="predicted"/>
<feature type="compositionally biased region" description="Basic and acidic residues" evidence="8">
    <location>
        <begin position="354"/>
        <end position="363"/>
    </location>
</feature>
<sequence length="532" mass="61072">MAEAKPFLETNQELSLVCPSDIIFCRPGDDAVLSCNLVPAISAASMEIQWWSKADLVCHYKDGQMIESCGGRVSLSLEDLHKGNVSLILRDVRTSQRGIYICKVIHEHQAIKEYIFLHVNFISLEVPNSTIYAYPGEDVVLPVHLLSETSAVSMDIRWFRGTELIYQYNKGQKETCSNYENRVNLFVQELERGNLSLTLRNVQPSDSGEYTCTVIKDGYQKTGIVHLHVRELQMSENTLKYKYLSNTMGKILEEMDEICKPEEIDDLIQPLNLKEKSLKEIQFPHGKDKENMQHNIEQLDKLFRQIKEAKRKIARLNRLIQELETKDVPSVATITLHGPTLRRGQSMEGIPPLLERESSDRQTQDLGELSTEITSTRDRTQAQENPRATMQRTQDNVATEPERFFPAVQPQIQERERPSESEGPTLRRGQSMEGIPPLLERESSDRQTQDLGELSTEITSTRDRTQAQENPRATMQRTQDNVATEPERSFPAVQPQIQERERPSEGSRTQRNTRERPENRAQQKQEKKCQIL</sequence>
<dbReference type="PANTHER" id="PTHR24100:SF130">
    <property type="entry name" value="BUTYROPHILIN-LIKE PROTEIN 9"/>
    <property type="match status" value="1"/>
</dbReference>
<dbReference type="InterPro" id="IPR003599">
    <property type="entry name" value="Ig_sub"/>
</dbReference>
<dbReference type="GeneID" id="113042105"/>
<evidence type="ECO:0000259" key="9">
    <source>
        <dbReference type="PROSITE" id="PS50835"/>
    </source>
</evidence>
<protein>
    <submittedName>
        <fullName evidence="11">Uncharacterized protein LOC113042105 isoform X1</fullName>
    </submittedName>
</protein>
<organism evidence="10 11">
    <name type="scientific">Carassius auratus</name>
    <name type="common">Goldfish</name>
    <dbReference type="NCBI Taxonomy" id="7957"/>
    <lineage>
        <taxon>Eukaryota</taxon>
        <taxon>Metazoa</taxon>
        <taxon>Chordata</taxon>
        <taxon>Craniata</taxon>
        <taxon>Vertebrata</taxon>
        <taxon>Euteleostomi</taxon>
        <taxon>Actinopterygii</taxon>
        <taxon>Neopterygii</taxon>
        <taxon>Teleostei</taxon>
        <taxon>Ostariophysi</taxon>
        <taxon>Cypriniformes</taxon>
        <taxon>Cyprinidae</taxon>
        <taxon>Cyprininae</taxon>
        <taxon>Carassius</taxon>
    </lineage>
</organism>
<keyword evidence="3" id="KW-0472">Membrane</keyword>
<dbReference type="InterPro" id="IPR036179">
    <property type="entry name" value="Ig-like_dom_sf"/>
</dbReference>
<evidence type="ECO:0000256" key="7">
    <source>
        <dbReference type="SAM" id="Coils"/>
    </source>
</evidence>
<dbReference type="GO" id="GO:0050852">
    <property type="term" value="P:T cell receptor signaling pathway"/>
    <property type="evidence" value="ECO:0007669"/>
    <property type="project" value="TreeGrafter"/>
</dbReference>
<dbReference type="GO" id="GO:0005102">
    <property type="term" value="F:signaling receptor binding"/>
    <property type="evidence" value="ECO:0007669"/>
    <property type="project" value="TreeGrafter"/>
</dbReference>
<feature type="domain" description="Ig-like" evidence="9">
    <location>
        <begin position="136"/>
        <end position="214"/>
    </location>
</feature>
<evidence type="ECO:0000313" key="10">
    <source>
        <dbReference type="Proteomes" id="UP000515129"/>
    </source>
</evidence>
<dbReference type="InterPro" id="IPR013106">
    <property type="entry name" value="Ig_V-set"/>
</dbReference>
<dbReference type="InterPro" id="IPR050504">
    <property type="entry name" value="IgSF_BTN/MOG"/>
</dbReference>
<dbReference type="PANTHER" id="PTHR24100">
    <property type="entry name" value="BUTYROPHILIN"/>
    <property type="match status" value="1"/>
</dbReference>
<dbReference type="KEGG" id="caua:113042105"/>
<feature type="compositionally biased region" description="Basic and acidic residues" evidence="8">
    <location>
        <begin position="439"/>
        <end position="448"/>
    </location>
</feature>
<keyword evidence="6" id="KW-0393">Immunoglobulin domain</keyword>
<dbReference type="GO" id="GO:0001817">
    <property type="term" value="P:regulation of cytokine production"/>
    <property type="evidence" value="ECO:0007669"/>
    <property type="project" value="TreeGrafter"/>
</dbReference>